<evidence type="ECO:0000256" key="3">
    <source>
        <dbReference type="ARBA" id="ARBA00022840"/>
    </source>
</evidence>
<keyword evidence="1" id="KW-0813">Transport</keyword>
<feature type="domain" description="ABC transporter" evidence="4">
    <location>
        <begin position="5"/>
        <end position="231"/>
    </location>
</feature>
<dbReference type="AlphaFoldDB" id="A0A366HBT3"/>
<dbReference type="InterPro" id="IPR027417">
    <property type="entry name" value="P-loop_NTPase"/>
</dbReference>
<dbReference type="GO" id="GO:0016887">
    <property type="term" value="F:ATP hydrolysis activity"/>
    <property type="evidence" value="ECO:0007669"/>
    <property type="project" value="InterPro"/>
</dbReference>
<dbReference type="PROSITE" id="PS50893">
    <property type="entry name" value="ABC_TRANSPORTER_2"/>
    <property type="match status" value="1"/>
</dbReference>
<gene>
    <name evidence="5" type="ORF">DES53_109260</name>
</gene>
<dbReference type="SUPFAM" id="SSF52540">
    <property type="entry name" value="P-loop containing nucleoside triphosphate hydrolases"/>
    <property type="match status" value="1"/>
</dbReference>
<dbReference type="OrthoDB" id="9804819at2"/>
<keyword evidence="3 5" id="KW-0067">ATP-binding</keyword>
<comment type="caution">
    <text evidence="5">The sequence shown here is derived from an EMBL/GenBank/DDBJ whole genome shotgun (WGS) entry which is preliminary data.</text>
</comment>
<dbReference type="InterPro" id="IPR051782">
    <property type="entry name" value="ABC_Transporter_VariousFunc"/>
</dbReference>
<protein>
    <submittedName>
        <fullName evidence="5">ABC-2 type transport system ATP-binding protein</fullName>
    </submittedName>
</protein>
<evidence type="ECO:0000256" key="2">
    <source>
        <dbReference type="ARBA" id="ARBA00022741"/>
    </source>
</evidence>
<dbReference type="InterPro" id="IPR003593">
    <property type="entry name" value="AAA+_ATPase"/>
</dbReference>
<dbReference type="Pfam" id="PF00005">
    <property type="entry name" value="ABC_tran"/>
    <property type="match status" value="1"/>
</dbReference>
<dbReference type="InterPro" id="IPR003439">
    <property type="entry name" value="ABC_transporter-like_ATP-bd"/>
</dbReference>
<dbReference type="PANTHER" id="PTHR42939">
    <property type="entry name" value="ABC TRANSPORTER ATP-BINDING PROTEIN ALBC-RELATED"/>
    <property type="match status" value="1"/>
</dbReference>
<sequence length="307" mass="34458">MSALIELHDLRKKFRRTMAVDGLTLSVPEGAVTAFLGPNGAGKSTTIRSMLNLYRPDGGTATVLGCDSRKLGPQQFVNIGYVAESMELPLWMTVAQFLDYCRPLYPQWDTDFEKRLMQQFELPPKTKLRALSRGMRMKAALLSSLAYRPKLVVLDEPFSGLDPLVRDEFIRGLLELTEEEGWTVFVSSHDIEEVQRLADRIAIINRGRLALEEDAEALQARFRAVEVVMPDGAKAPPQVPSTWLHLEQAGRTVRFVDTRYTDGIALEKQIHQHLPEVITHSAHAMSLREIFVALARAYRLEGTVTGA</sequence>
<reference evidence="5 6" key="1">
    <citation type="submission" date="2018-06" db="EMBL/GenBank/DDBJ databases">
        <title>Genomic Encyclopedia of Type Strains, Phase IV (KMG-IV): sequencing the most valuable type-strain genomes for metagenomic binning, comparative biology and taxonomic classification.</title>
        <authorList>
            <person name="Goeker M."/>
        </authorList>
    </citation>
    <scope>NUCLEOTIDE SEQUENCE [LARGE SCALE GENOMIC DNA]</scope>
    <source>
        <strain evidence="5 6">DSM 25532</strain>
    </source>
</reference>
<dbReference type="PANTHER" id="PTHR42939:SF1">
    <property type="entry name" value="ABC TRANSPORTER ATP-BINDING PROTEIN ALBC-RELATED"/>
    <property type="match status" value="1"/>
</dbReference>
<keyword evidence="2" id="KW-0547">Nucleotide-binding</keyword>
<proteinExistence type="predicted"/>
<dbReference type="Proteomes" id="UP000253426">
    <property type="component" value="Unassembled WGS sequence"/>
</dbReference>
<dbReference type="RefSeq" id="WP_113960712.1">
    <property type="nucleotide sequence ID" value="NZ_QNRR01000009.1"/>
</dbReference>
<accession>A0A366HBT3</accession>
<dbReference type="GO" id="GO:0005524">
    <property type="term" value="F:ATP binding"/>
    <property type="evidence" value="ECO:0007669"/>
    <property type="project" value="UniProtKB-KW"/>
</dbReference>
<evidence type="ECO:0000259" key="4">
    <source>
        <dbReference type="PROSITE" id="PS50893"/>
    </source>
</evidence>
<dbReference type="SMART" id="SM00382">
    <property type="entry name" value="AAA"/>
    <property type="match status" value="1"/>
</dbReference>
<evidence type="ECO:0000313" key="5">
    <source>
        <dbReference type="EMBL" id="RBP39832.1"/>
    </source>
</evidence>
<organism evidence="5 6">
    <name type="scientific">Roseimicrobium gellanilyticum</name>
    <dbReference type="NCBI Taxonomy" id="748857"/>
    <lineage>
        <taxon>Bacteria</taxon>
        <taxon>Pseudomonadati</taxon>
        <taxon>Verrucomicrobiota</taxon>
        <taxon>Verrucomicrobiia</taxon>
        <taxon>Verrucomicrobiales</taxon>
        <taxon>Verrucomicrobiaceae</taxon>
        <taxon>Roseimicrobium</taxon>
    </lineage>
</organism>
<dbReference type="EMBL" id="QNRR01000009">
    <property type="protein sequence ID" value="RBP39832.1"/>
    <property type="molecule type" value="Genomic_DNA"/>
</dbReference>
<dbReference type="CDD" id="cd03230">
    <property type="entry name" value="ABC_DR_subfamily_A"/>
    <property type="match status" value="1"/>
</dbReference>
<name>A0A366HBT3_9BACT</name>
<dbReference type="Gene3D" id="3.40.50.300">
    <property type="entry name" value="P-loop containing nucleotide triphosphate hydrolases"/>
    <property type="match status" value="1"/>
</dbReference>
<evidence type="ECO:0000313" key="6">
    <source>
        <dbReference type="Proteomes" id="UP000253426"/>
    </source>
</evidence>
<evidence type="ECO:0000256" key="1">
    <source>
        <dbReference type="ARBA" id="ARBA00022448"/>
    </source>
</evidence>
<keyword evidence="6" id="KW-1185">Reference proteome</keyword>